<evidence type="ECO:0000256" key="1">
    <source>
        <dbReference type="ARBA" id="ARBA00022741"/>
    </source>
</evidence>
<proteinExistence type="predicted"/>
<dbReference type="InterPro" id="IPR054696">
    <property type="entry name" value="GTP-eEF1A_C"/>
</dbReference>
<dbReference type="SUPFAM" id="SSF50465">
    <property type="entry name" value="EF-Tu/eEF-1alpha/eIF2-gamma C-terminal domain"/>
    <property type="match status" value="1"/>
</dbReference>
<gene>
    <name evidence="4" type="ORF">DC041_0009297</name>
</gene>
<dbReference type="Pfam" id="PF22594">
    <property type="entry name" value="GTP-eEF1A_C"/>
    <property type="match status" value="1"/>
</dbReference>
<dbReference type="Proteomes" id="UP000290809">
    <property type="component" value="Unassembled WGS sequence"/>
</dbReference>
<evidence type="ECO:0000259" key="3">
    <source>
        <dbReference type="Pfam" id="PF22594"/>
    </source>
</evidence>
<dbReference type="InterPro" id="IPR009001">
    <property type="entry name" value="Transl_elong_EF1A/Init_IF2_C"/>
</dbReference>
<accession>A0A430QSR1</accession>
<organism evidence="4 5">
    <name type="scientific">Schistosoma bovis</name>
    <name type="common">Blood fluke</name>
    <dbReference type="NCBI Taxonomy" id="6184"/>
    <lineage>
        <taxon>Eukaryota</taxon>
        <taxon>Metazoa</taxon>
        <taxon>Spiralia</taxon>
        <taxon>Lophotrochozoa</taxon>
        <taxon>Platyhelminthes</taxon>
        <taxon>Trematoda</taxon>
        <taxon>Digenea</taxon>
        <taxon>Strigeidida</taxon>
        <taxon>Schistosomatoidea</taxon>
        <taxon>Schistosomatidae</taxon>
        <taxon>Schistosoma</taxon>
    </lineage>
</organism>
<protein>
    <recommendedName>
        <fullName evidence="3">GTP-eEF1A C-terminal domain-containing protein</fullName>
    </recommendedName>
</protein>
<dbReference type="AlphaFoldDB" id="A0A430QSR1"/>
<keyword evidence="5" id="KW-1185">Reference proteome</keyword>
<reference evidence="4 5" key="1">
    <citation type="journal article" date="2019" name="PLoS Pathog.">
        <title>Genome sequence of the bovine parasite Schistosoma bovis Tanzania.</title>
        <authorList>
            <person name="Oey H."/>
            <person name="Zakrzewski M."/>
            <person name="Gobert G."/>
            <person name="Gravermann K."/>
            <person name="Stoye J."/>
            <person name="Jones M."/>
            <person name="Mcmanus D."/>
            <person name="Krause L."/>
        </authorList>
    </citation>
    <scope>NUCLEOTIDE SEQUENCE [LARGE SCALE GENOMIC DNA]</scope>
    <source>
        <strain evidence="4 5">TAN1997</strain>
    </source>
</reference>
<dbReference type="Gene3D" id="2.40.30.10">
    <property type="entry name" value="Translation factors"/>
    <property type="match status" value="1"/>
</dbReference>
<sequence>MKEVSIRKIICLLDKKTNEKTKIYPRFIKAGDAAIVRFEVSNNTHIYEDKILFSLIVFCTFDI</sequence>
<comment type="caution">
    <text evidence="4">The sequence shown here is derived from an EMBL/GenBank/DDBJ whole genome shotgun (WGS) entry which is preliminary data.</text>
</comment>
<keyword evidence="1" id="KW-0547">Nucleotide-binding</keyword>
<evidence type="ECO:0000313" key="5">
    <source>
        <dbReference type="Proteomes" id="UP000290809"/>
    </source>
</evidence>
<dbReference type="EMBL" id="QMKO01001376">
    <property type="protein sequence ID" value="RTG90745.1"/>
    <property type="molecule type" value="Genomic_DNA"/>
</dbReference>
<evidence type="ECO:0000313" key="4">
    <source>
        <dbReference type="EMBL" id="RTG90745.1"/>
    </source>
</evidence>
<feature type="domain" description="GTP-eEF1A C-terminal" evidence="3">
    <location>
        <begin position="3"/>
        <end position="44"/>
    </location>
</feature>
<dbReference type="GO" id="GO:0005525">
    <property type="term" value="F:GTP binding"/>
    <property type="evidence" value="ECO:0007669"/>
    <property type="project" value="UniProtKB-KW"/>
</dbReference>
<name>A0A430QSR1_SCHBO</name>
<keyword evidence="2" id="KW-0342">GTP-binding</keyword>
<dbReference type="STRING" id="6184.A0A430QSR1"/>
<evidence type="ECO:0000256" key="2">
    <source>
        <dbReference type="ARBA" id="ARBA00023134"/>
    </source>
</evidence>